<dbReference type="InterPro" id="IPR042097">
    <property type="entry name" value="Aminopeptidase_N-like_N_sf"/>
</dbReference>
<keyword evidence="3" id="KW-0645">Protease</keyword>
<dbReference type="GO" id="GO:0005737">
    <property type="term" value="C:cytoplasm"/>
    <property type="evidence" value="ECO:0007669"/>
    <property type="project" value="TreeGrafter"/>
</dbReference>
<dbReference type="Gene3D" id="2.60.40.1730">
    <property type="entry name" value="tricorn interacting facor f3 domain"/>
    <property type="match status" value="1"/>
</dbReference>
<keyword evidence="5" id="KW-0378">Hydrolase</keyword>
<dbReference type="AlphaFoldDB" id="A0AA36H539"/>
<evidence type="ECO:0000256" key="6">
    <source>
        <dbReference type="ARBA" id="ARBA00022833"/>
    </source>
</evidence>
<dbReference type="GO" id="GO:0070006">
    <property type="term" value="F:metalloaminopeptidase activity"/>
    <property type="evidence" value="ECO:0007669"/>
    <property type="project" value="TreeGrafter"/>
</dbReference>
<dbReference type="InterPro" id="IPR014782">
    <property type="entry name" value="Peptidase_M1_dom"/>
</dbReference>
<dbReference type="PANTHER" id="PTHR11533">
    <property type="entry name" value="PROTEASE M1 ZINC METALLOPROTEASE"/>
    <property type="match status" value="1"/>
</dbReference>
<dbReference type="GO" id="GO:0016020">
    <property type="term" value="C:membrane"/>
    <property type="evidence" value="ECO:0007669"/>
    <property type="project" value="TreeGrafter"/>
</dbReference>
<dbReference type="Pfam" id="PF11838">
    <property type="entry name" value="ERAP1_C"/>
    <property type="match status" value="2"/>
</dbReference>
<dbReference type="Proteomes" id="UP001176961">
    <property type="component" value="Unassembled WGS sequence"/>
</dbReference>
<feature type="domain" description="ERAP1-like C-terminal" evidence="13">
    <location>
        <begin position="629"/>
        <end position="748"/>
    </location>
</feature>
<proteinExistence type="inferred from homology"/>
<feature type="site" description="Transition state stabilizer" evidence="10">
    <location>
        <position position="480"/>
    </location>
</feature>
<dbReference type="InterPro" id="IPR050344">
    <property type="entry name" value="Peptidase_M1_aminopeptidases"/>
</dbReference>
<gene>
    <name evidence="15" type="ORF">CYNAS_LOCUS15924</name>
</gene>
<evidence type="ECO:0000313" key="15">
    <source>
        <dbReference type="EMBL" id="CAJ0603941.1"/>
    </source>
</evidence>
<feature type="domain" description="Peptidase M1 membrane alanine aminopeptidase" evidence="12">
    <location>
        <begin position="311"/>
        <end position="548"/>
    </location>
</feature>
<evidence type="ECO:0000259" key="12">
    <source>
        <dbReference type="Pfam" id="PF01433"/>
    </source>
</evidence>
<dbReference type="InterPro" id="IPR024571">
    <property type="entry name" value="ERAP1-like_C_dom"/>
</dbReference>
<dbReference type="Pfam" id="PF17900">
    <property type="entry name" value="Peptidase_M1_N"/>
    <property type="match status" value="1"/>
</dbReference>
<reference evidence="15" key="1">
    <citation type="submission" date="2023-07" db="EMBL/GenBank/DDBJ databases">
        <authorList>
            <consortium name="CYATHOMIX"/>
        </authorList>
    </citation>
    <scope>NUCLEOTIDE SEQUENCE</scope>
    <source>
        <strain evidence="15">N/A</strain>
    </source>
</reference>
<dbReference type="Gene3D" id="1.25.50.20">
    <property type="match status" value="1"/>
</dbReference>
<dbReference type="GO" id="GO:0043171">
    <property type="term" value="P:peptide catabolic process"/>
    <property type="evidence" value="ECO:0007669"/>
    <property type="project" value="TreeGrafter"/>
</dbReference>
<keyword evidence="16" id="KW-1185">Reference proteome</keyword>
<dbReference type="CDD" id="cd09601">
    <property type="entry name" value="M1_APN-Q_like"/>
    <property type="match status" value="1"/>
</dbReference>
<keyword evidence="11" id="KW-0812">Transmembrane</keyword>
<evidence type="ECO:0000256" key="4">
    <source>
        <dbReference type="ARBA" id="ARBA00022723"/>
    </source>
</evidence>
<name>A0AA36H539_CYLNA</name>
<dbReference type="SUPFAM" id="SSF63737">
    <property type="entry name" value="Leukotriene A4 hydrolase N-terminal domain"/>
    <property type="match status" value="1"/>
</dbReference>
<dbReference type="SUPFAM" id="SSF55486">
    <property type="entry name" value="Metalloproteases ('zincins'), catalytic domain"/>
    <property type="match status" value="1"/>
</dbReference>
<sequence>MDSGGDQVSQSSSKTSTEQTARSSKKWLYVSACITIGILVIVSIIVIFLLRSPKDEGTEVKGKTNIYVLPQEYRLPGTLVPSSYELVLQTYLPFYVDIPKEKNLTIDAEVTIKMLVHKPTNVIVLNQAGISVIKEKCRATSNGKAVDIQEVDFDHTHEKVSFYLRDSLPVGQEVMLKVPYSAPINNGSNGLYQNLYRDSNNKTKIAAVTHVEPTSARKMVPCFDEPEYKAFWKVKIIHPKGTIAISNAKESDVITQQGGKWTTSTFEPTPIMSSYLLALLVSEFTYNQMQTNRGVRFRLWSAPATKSQREYGLKVATTVMESFEKYFGVNDVMSKQDLVALENFEAGAMENWGMITFRKAYLLDLSQKSHKDPLEFKREQHERRRQVETTVAHELTHQWFGNLVTLSWWEELWLNEGFAAYFEDVRLLGPADEGMEISKDEFVEETEDALVEDARVSGRPMSSIIHEFREIGSSFDTISYNRGAAIIAMLRAVIGNKNFQKGLTHYLKKFSFKCTKSEDLWQALSDVCEGVKGPSGSSLDLKNFGTQWTKMMGYPLVTARFSSDTLEITQQRYTLNTSIQEHEKYRSPRQSYKWDVPIWLKTKKGDTILEWLKANEPLHINLGSLQMPVVINAHRNGYYRQNYDRTGWELIAAQFTRNSVFDQYTRYVLLSDAFSAAAIGQLEYELVFKLIRYAYTSRNGEKQWLPWKAIVVEMMKIYRMYPGTSENAFYVRLYIEKVLRPILIEIGKKFFAEETEFAEHIRKQNESLKERITGRLGWESMRWESNSALNLAVSVLDLYCRLGSGCSSLSRSLFEREVLRRCDTTAKASECVGIHSSFRGFAYCQGIKELGLVAFQKVSNFLMIEDDADERKRLHTGLGCIQNVDVLERRLLEMLDKKTTYNDREIADVFHSAANNPPPPSNDSLLRLCISKWKAFHEKFAKNHEVLSDFIKDCISKVHSREEMLMIESAHKSCCIGKSDDVVQAGLELAEFRIKWIEKYSKIVSDLTRAELERLKKKDNVIKHDYVEVETEYEELTLY</sequence>
<feature type="binding site" evidence="9">
    <location>
        <position position="397"/>
    </location>
    <ligand>
        <name>Zn(2+)</name>
        <dbReference type="ChEBI" id="CHEBI:29105"/>
        <note>catalytic</note>
    </ligand>
</feature>
<organism evidence="15 16">
    <name type="scientific">Cylicocyclus nassatus</name>
    <name type="common">Nematode worm</name>
    <dbReference type="NCBI Taxonomy" id="53992"/>
    <lineage>
        <taxon>Eukaryota</taxon>
        <taxon>Metazoa</taxon>
        <taxon>Ecdysozoa</taxon>
        <taxon>Nematoda</taxon>
        <taxon>Chromadorea</taxon>
        <taxon>Rhabditida</taxon>
        <taxon>Rhabditina</taxon>
        <taxon>Rhabditomorpha</taxon>
        <taxon>Strongyloidea</taxon>
        <taxon>Strongylidae</taxon>
        <taxon>Cylicocyclus</taxon>
    </lineage>
</organism>
<evidence type="ECO:0000259" key="14">
    <source>
        <dbReference type="Pfam" id="PF17900"/>
    </source>
</evidence>
<keyword evidence="2" id="KW-0031">Aminopeptidase</keyword>
<dbReference type="EMBL" id="CATQJL010000305">
    <property type="protein sequence ID" value="CAJ0603941.1"/>
    <property type="molecule type" value="Genomic_DNA"/>
</dbReference>
<dbReference type="GO" id="GO:0006508">
    <property type="term" value="P:proteolysis"/>
    <property type="evidence" value="ECO:0007669"/>
    <property type="project" value="UniProtKB-KW"/>
</dbReference>
<evidence type="ECO:0000256" key="10">
    <source>
        <dbReference type="PIRSR" id="PIRSR634016-4"/>
    </source>
</evidence>
<dbReference type="InterPro" id="IPR027268">
    <property type="entry name" value="Peptidase_M4/M1_CTD_sf"/>
</dbReference>
<keyword evidence="7" id="KW-0482">Metalloprotease</keyword>
<feature type="binding site" evidence="9">
    <location>
        <position position="393"/>
    </location>
    <ligand>
        <name>Zn(2+)</name>
        <dbReference type="ChEBI" id="CHEBI:29105"/>
        <note>catalytic</note>
    </ligand>
</feature>
<keyword evidence="4 9" id="KW-0479">Metal-binding</keyword>
<dbReference type="PANTHER" id="PTHR11533:SF301">
    <property type="entry name" value="AMINOPEPTIDASE"/>
    <property type="match status" value="1"/>
</dbReference>
<evidence type="ECO:0000313" key="16">
    <source>
        <dbReference type="Proteomes" id="UP001176961"/>
    </source>
</evidence>
<dbReference type="FunFam" id="2.60.40.1730:FF:000013">
    <property type="entry name" value="Aminopeptidase"/>
    <property type="match status" value="1"/>
</dbReference>
<protein>
    <recommendedName>
        <fullName evidence="17">Aminopeptidase</fullName>
    </recommendedName>
</protein>
<feature type="domain" description="Aminopeptidase N-like N-terminal" evidence="14">
    <location>
        <begin position="80"/>
        <end position="276"/>
    </location>
</feature>
<dbReference type="PRINTS" id="PR00756">
    <property type="entry name" value="ALADIPTASE"/>
</dbReference>
<evidence type="ECO:0000256" key="2">
    <source>
        <dbReference type="ARBA" id="ARBA00022438"/>
    </source>
</evidence>
<feature type="transmembrane region" description="Helical" evidence="11">
    <location>
        <begin position="27"/>
        <end position="50"/>
    </location>
</feature>
<dbReference type="GO" id="GO:0008270">
    <property type="term" value="F:zinc ion binding"/>
    <property type="evidence" value="ECO:0007669"/>
    <property type="project" value="InterPro"/>
</dbReference>
<dbReference type="Gene3D" id="2.60.40.1910">
    <property type="match status" value="1"/>
</dbReference>
<feature type="domain" description="ERAP1-like C-terminal" evidence="13">
    <location>
        <begin position="751"/>
        <end position="969"/>
    </location>
</feature>
<evidence type="ECO:0000259" key="13">
    <source>
        <dbReference type="Pfam" id="PF11838"/>
    </source>
</evidence>
<evidence type="ECO:0000256" key="3">
    <source>
        <dbReference type="ARBA" id="ARBA00022670"/>
    </source>
</evidence>
<dbReference type="InterPro" id="IPR001930">
    <property type="entry name" value="Peptidase_M1"/>
</dbReference>
<keyword evidence="11" id="KW-1133">Transmembrane helix</keyword>
<keyword evidence="11" id="KW-0472">Membrane</keyword>
<feature type="binding site" evidence="9">
    <location>
        <position position="416"/>
    </location>
    <ligand>
        <name>Zn(2+)</name>
        <dbReference type="ChEBI" id="CHEBI:29105"/>
        <note>catalytic</note>
    </ligand>
</feature>
<accession>A0AA36H539</accession>
<evidence type="ECO:0000256" key="9">
    <source>
        <dbReference type="PIRSR" id="PIRSR634016-3"/>
    </source>
</evidence>
<dbReference type="InterPro" id="IPR045357">
    <property type="entry name" value="Aminopeptidase_N-like_N"/>
</dbReference>
<comment type="similarity">
    <text evidence="1">Belongs to the peptidase M1 family.</text>
</comment>
<dbReference type="InterPro" id="IPR034016">
    <property type="entry name" value="M1_APN-typ"/>
</dbReference>
<dbReference type="FunFam" id="1.10.390.10:FF:000013">
    <property type="entry name" value="Aminopeptidase N"/>
    <property type="match status" value="1"/>
</dbReference>
<evidence type="ECO:0000256" key="11">
    <source>
        <dbReference type="SAM" id="Phobius"/>
    </source>
</evidence>
<dbReference type="Pfam" id="PF01433">
    <property type="entry name" value="Peptidase_M1"/>
    <property type="match status" value="1"/>
</dbReference>
<keyword evidence="6 9" id="KW-0862">Zinc</keyword>
<evidence type="ECO:0000256" key="1">
    <source>
        <dbReference type="ARBA" id="ARBA00010136"/>
    </source>
</evidence>
<evidence type="ECO:0000256" key="5">
    <source>
        <dbReference type="ARBA" id="ARBA00022801"/>
    </source>
</evidence>
<evidence type="ECO:0000256" key="8">
    <source>
        <dbReference type="PIRSR" id="PIRSR634016-1"/>
    </source>
</evidence>
<dbReference type="GO" id="GO:0042277">
    <property type="term" value="F:peptide binding"/>
    <property type="evidence" value="ECO:0007669"/>
    <property type="project" value="TreeGrafter"/>
</dbReference>
<dbReference type="Gene3D" id="1.10.390.10">
    <property type="entry name" value="Neutral Protease Domain 2"/>
    <property type="match status" value="1"/>
</dbReference>
<comment type="caution">
    <text evidence="15">The sequence shown here is derived from an EMBL/GenBank/DDBJ whole genome shotgun (WGS) entry which is preliminary data.</text>
</comment>
<evidence type="ECO:0008006" key="17">
    <source>
        <dbReference type="Google" id="ProtNLM"/>
    </source>
</evidence>
<feature type="active site" description="Proton acceptor" evidence="8">
    <location>
        <position position="394"/>
    </location>
</feature>
<dbReference type="GO" id="GO:0005615">
    <property type="term" value="C:extracellular space"/>
    <property type="evidence" value="ECO:0007669"/>
    <property type="project" value="TreeGrafter"/>
</dbReference>
<evidence type="ECO:0000256" key="7">
    <source>
        <dbReference type="ARBA" id="ARBA00023049"/>
    </source>
</evidence>
<comment type="cofactor">
    <cofactor evidence="9">
        <name>Zn(2+)</name>
        <dbReference type="ChEBI" id="CHEBI:29105"/>
    </cofactor>
    <text evidence="9">Binds 1 zinc ion per subunit.</text>
</comment>